<organism evidence="3 4">
    <name type="scientific">Phyllosticta citribraziliensis</name>
    <dbReference type="NCBI Taxonomy" id="989973"/>
    <lineage>
        <taxon>Eukaryota</taxon>
        <taxon>Fungi</taxon>
        <taxon>Dikarya</taxon>
        <taxon>Ascomycota</taxon>
        <taxon>Pezizomycotina</taxon>
        <taxon>Dothideomycetes</taxon>
        <taxon>Dothideomycetes incertae sedis</taxon>
        <taxon>Botryosphaeriales</taxon>
        <taxon>Phyllostictaceae</taxon>
        <taxon>Phyllosticta</taxon>
    </lineage>
</organism>
<dbReference type="InterPro" id="IPR009072">
    <property type="entry name" value="Histone-fold"/>
</dbReference>
<dbReference type="RefSeq" id="XP_066659075.1">
    <property type="nucleotide sequence ID" value="XM_066794654.1"/>
</dbReference>
<dbReference type="EMBL" id="JBBPEH010000002">
    <property type="protein sequence ID" value="KAK7542782.1"/>
    <property type="molecule type" value="Genomic_DNA"/>
</dbReference>
<dbReference type="CDD" id="cd00167">
    <property type="entry name" value="SANT"/>
    <property type="match status" value="1"/>
</dbReference>
<feature type="compositionally biased region" description="Basic and acidic residues" evidence="1">
    <location>
        <begin position="322"/>
        <end position="332"/>
    </location>
</feature>
<dbReference type="Proteomes" id="UP001360953">
    <property type="component" value="Unassembled WGS sequence"/>
</dbReference>
<feature type="region of interest" description="Disordered" evidence="1">
    <location>
        <begin position="555"/>
        <end position="584"/>
    </location>
</feature>
<dbReference type="PROSITE" id="PS50090">
    <property type="entry name" value="MYB_LIKE"/>
    <property type="match status" value="1"/>
</dbReference>
<dbReference type="Gene3D" id="1.10.20.10">
    <property type="entry name" value="Histone, subunit A"/>
    <property type="match status" value="1"/>
</dbReference>
<proteinExistence type="predicted"/>
<feature type="compositionally biased region" description="Low complexity" evidence="1">
    <location>
        <begin position="729"/>
        <end position="739"/>
    </location>
</feature>
<feature type="region of interest" description="Disordered" evidence="1">
    <location>
        <begin position="316"/>
        <end position="455"/>
    </location>
</feature>
<comment type="caution">
    <text evidence="3">The sequence shown here is derived from an EMBL/GenBank/DDBJ whole genome shotgun (WGS) entry which is preliminary data.</text>
</comment>
<dbReference type="InterPro" id="IPR009057">
    <property type="entry name" value="Homeodomain-like_sf"/>
</dbReference>
<feature type="compositionally biased region" description="Acidic residues" evidence="1">
    <location>
        <begin position="836"/>
        <end position="848"/>
    </location>
</feature>
<accession>A0ABR1M5B8</accession>
<evidence type="ECO:0000256" key="1">
    <source>
        <dbReference type="SAM" id="MobiDB-lite"/>
    </source>
</evidence>
<feature type="compositionally biased region" description="Polar residues" evidence="1">
    <location>
        <begin position="439"/>
        <end position="455"/>
    </location>
</feature>
<feature type="compositionally biased region" description="Low complexity" evidence="1">
    <location>
        <begin position="748"/>
        <end position="775"/>
    </location>
</feature>
<feature type="region of interest" description="Disordered" evidence="1">
    <location>
        <begin position="125"/>
        <end position="158"/>
    </location>
</feature>
<name>A0ABR1M5B8_9PEZI</name>
<feature type="compositionally biased region" description="Polar residues" evidence="1">
    <location>
        <begin position="555"/>
        <end position="568"/>
    </location>
</feature>
<feature type="compositionally biased region" description="Basic and acidic residues" evidence="1">
    <location>
        <begin position="388"/>
        <end position="400"/>
    </location>
</feature>
<dbReference type="SUPFAM" id="SSF46689">
    <property type="entry name" value="Homeodomain-like"/>
    <property type="match status" value="1"/>
</dbReference>
<dbReference type="InterPro" id="IPR018465">
    <property type="entry name" value="Scm3/HJURP"/>
</dbReference>
<dbReference type="Gene3D" id="1.10.10.60">
    <property type="entry name" value="Homeodomain-like"/>
    <property type="match status" value="1"/>
</dbReference>
<reference evidence="3 4" key="1">
    <citation type="submission" date="2024-04" db="EMBL/GenBank/DDBJ databases">
        <title>Phyllosticta paracitricarpa is synonymous to the EU quarantine fungus P. citricarpa based on phylogenomic analyses.</title>
        <authorList>
            <consortium name="Lawrence Berkeley National Laboratory"/>
            <person name="Van ingen-buijs V.A."/>
            <person name="Van westerhoven A.C."/>
            <person name="Haridas S."/>
            <person name="Skiadas P."/>
            <person name="Martin F."/>
            <person name="Groenewald J.Z."/>
            <person name="Crous P.W."/>
            <person name="Seidl M.F."/>
        </authorList>
    </citation>
    <scope>NUCLEOTIDE SEQUENCE [LARGE SCALE GENOMIC DNA]</scope>
    <source>
        <strain evidence="3 4">CPC 17464</strain>
    </source>
</reference>
<feature type="compositionally biased region" description="Low complexity" evidence="1">
    <location>
        <begin position="422"/>
        <end position="437"/>
    </location>
</feature>
<feature type="compositionally biased region" description="Polar residues" evidence="1">
    <location>
        <begin position="952"/>
        <end position="973"/>
    </location>
</feature>
<evidence type="ECO:0000259" key="2">
    <source>
        <dbReference type="PROSITE" id="PS50090"/>
    </source>
</evidence>
<dbReference type="Pfam" id="PF10384">
    <property type="entry name" value="Scm3"/>
    <property type="match status" value="1"/>
</dbReference>
<evidence type="ECO:0000313" key="3">
    <source>
        <dbReference type="EMBL" id="KAK7542782.1"/>
    </source>
</evidence>
<protein>
    <recommendedName>
        <fullName evidence="2">Myb-like domain-containing protein</fullName>
    </recommendedName>
</protein>
<dbReference type="SMART" id="SM00717">
    <property type="entry name" value="SANT"/>
    <property type="match status" value="1"/>
</dbReference>
<evidence type="ECO:0000313" key="4">
    <source>
        <dbReference type="Proteomes" id="UP001360953"/>
    </source>
</evidence>
<feature type="domain" description="Myb-like" evidence="2">
    <location>
        <begin position="261"/>
        <end position="310"/>
    </location>
</feature>
<dbReference type="InterPro" id="IPR001005">
    <property type="entry name" value="SANT/Myb"/>
</dbReference>
<dbReference type="PANTHER" id="PTHR15992:SF5">
    <property type="entry name" value="HOLLIDAY JUNCTION RECOGNITION PROTEIN"/>
    <property type="match status" value="1"/>
</dbReference>
<dbReference type="PANTHER" id="PTHR15992">
    <property type="entry name" value="HOLLIDAY JUNCTION RECOGNITION PROTEIN"/>
    <property type="match status" value="1"/>
</dbReference>
<feature type="compositionally biased region" description="Basic residues" evidence="1">
    <location>
        <begin position="617"/>
        <end position="626"/>
    </location>
</feature>
<gene>
    <name evidence="3" type="ORF">J3D65DRAFT_228444</name>
</gene>
<feature type="region of interest" description="Disordered" evidence="1">
    <location>
        <begin position="597"/>
        <end position="1044"/>
    </location>
</feature>
<feature type="compositionally biased region" description="Low complexity" evidence="1">
    <location>
        <begin position="130"/>
        <end position="140"/>
    </location>
</feature>
<feature type="compositionally biased region" description="Low complexity" evidence="1">
    <location>
        <begin position="974"/>
        <end position="996"/>
    </location>
</feature>
<dbReference type="GeneID" id="92027560"/>
<keyword evidence="4" id="KW-1185">Reference proteome</keyword>
<sequence>MLSSYSRWNVDVPPNIDLDRRQERNRQRMKSRFERIFEQYERDFTGQDDEIDLETGEIVVNNGHLESMPDHDGSEEFGGLLNLGHDAQYHDDYFHGAELTPRGDDEEDELAAMCPVGLLAVAVREPSPRPAGSPAASPIPQANAPEETPHDTSGKVDQVTEMEKQIQQMSRQLQELRQLVTQPSIQPLAEPERPKDPKWYAPPLPNPPRIYRKSEDSVWDAPPLPGHLPRQENPKTSPVHDIEELEIPGPTEATAWDLATPVEMVRRLWTEKENELILELRGKNLLFREIAAQLPGRTTAQVVTHWHTIQDRLDKQNTVSESFERDSERCEEASNAATRRREKLPLGSVDKNSEEINLTDASSAARENETSTESNMSEFDKSVAQPPEDVRLESNTDQRPFRRSRRKTLSTQSLFLPHDRGSASPPAAAQQPAAEPALETTQETAQPPEHSCQSSTQSLAEEVREWCKSKIGATDNPRRPYFCQLCGHYWRTEEKVMSHFFKASGCKALPLRRLRQPSKSSEPWTCVRCCQTWATRAGADSHGADLSLCQPIALHSSTTDEPPSQRTSPDGDDFEDQPIPPSPMVVIPAWPRGRHIPLNVSPKANDASNYSSETNGKRSRRHRTSFAKRTQKDMSDPPSANETPLAKRTKIDKAFITSTPTVPAGESVQDTSPRLPQTKGIMNDSYASDRPENDLSTGTDLIETPPTSFVEDAVDLSENSNGELASLFEEAGATEAATESAKDDDVQSASKATPAPTATQSSLTSTAACAAIKTPKAAHDHSVVVAERTMMADEVPQADLHGASTQEHFGEQERPPPSPEPVASETQAPTSPDGPPDSEDDTDLDLDDSAIQSMIEDPDSFIVESTEVDPDPTQLIGYLSPAKSESEDELQKASSPCPILSENAVMLPKPQAGSSSPADSLARRRRSQGRKPLAISLLDKEAPSASARTPRRQQLPTKASQRSLVKSSTKSAVSSFKTPAKPASASKRSSSSSSSSRKARQNHSAKSNGVKDSPLQKSSAPQKPRKSRLSDMLLPGGDSDDDLF</sequence>